<dbReference type="SUPFAM" id="SSF53756">
    <property type="entry name" value="UDP-Glycosyltransferase/glycogen phosphorylase"/>
    <property type="match status" value="1"/>
</dbReference>
<accession>A0A0E3YDQ9</accession>
<dbReference type="HOGENOM" id="CLU_075562_0_0_4"/>
<dbReference type="Gene3D" id="3.40.50.2000">
    <property type="entry name" value="Glycogen Phosphorylase B"/>
    <property type="match status" value="1"/>
</dbReference>
<dbReference type="PANTHER" id="PTHR12526:SF627">
    <property type="entry name" value="D-RHAMNOSYLTRANSFERASE WBPZ"/>
    <property type="match status" value="1"/>
</dbReference>
<evidence type="ECO:0000256" key="1">
    <source>
        <dbReference type="SAM" id="Phobius"/>
    </source>
</evidence>
<evidence type="ECO:0000313" key="3">
    <source>
        <dbReference type="Proteomes" id="UP000035050"/>
    </source>
</evidence>
<keyword evidence="2" id="KW-0808">Transferase</keyword>
<dbReference type="GO" id="GO:0016740">
    <property type="term" value="F:transferase activity"/>
    <property type="evidence" value="ECO:0007669"/>
    <property type="project" value="UniProtKB-KW"/>
</dbReference>
<dbReference type="Pfam" id="PF13692">
    <property type="entry name" value="Glyco_trans_1_4"/>
    <property type="match status" value="1"/>
</dbReference>
<feature type="transmembrane region" description="Helical" evidence="1">
    <location>
        <begin position="223"/>
        <end position="244"/>
    </location>
</feature>
<dbReference type="PATRIC" id="fig|573737.6.peg.4318"/>
<keyword evidence="1" id="KW-0472">Membrane</keyword>
<protein>
    <submittedName>
        <fullName evidence="2">Transferase</fullName>
    </submittedName>
</protein>
<dbReference type="Proteomes" id="UP000035050">
    <property type="component" value="Chromosome"/>
</dbReference>
<dbReference type="AlphaFoldDB" id="A0A0E3YDQ9"/>
<evidence type="ECO:0000313" key="2">
    <source>
        <dbReference type="EMBL" id="AKC70795.1"/>
    </source>
</evidence>
<dbReference type="PANTHER" id="PTHR12526">
    <property type="entry name" value="GLYCOSYLTRANSFERASE"/>
    <property type="match status" value="1"/>
</dbReference>
<keyword evidence="1" id="KW-1133">Transmembrane helix</keyword>
<dbReference type="EMBL" id="CP011253">
    <property type="protein sequence ID" value="AKC70795.1"/>
    <property type="molecule type" value="Genomic_DNA"/>
</dbReference>
<organism evidence="2 3">
    <name type="scientific">Pandoraea oxalativorans</name>
    <dbReference type="NCBI Taxonomy" id="573737"/>
    <lineage>
        <taxon>Bacteria</taxon>
        <taxon>Pseudomonadati</taxon>
        <taxon>Pseudomonadota</taxon>
        <taxon>Betaproteobacteria</taxon>
        <taxon>Burkholderiales</taxon>
        <taxon>Burkholderiaceae</taxon>
        <taxon>Pandoraea</taxon>
    </lineage>
</organism>
<dbReference type="CDD" id="cd03801">
    <property type="entry name" value="GT4_PimA-like"/>
    <property type="match status" value="1"/>
</dbReference>
<gene>
    <name evidence="2" type="ORF">MB84_16890</name>
</gene>
<sequence length="314" mass="35359">MRRLKVLTWQVHGNYLFYLSHAPHDFYIVTKPGNPAGYARCGGGLPWGPNVIEVPYQDVPQMAFDCVLYQHHRHFLKDGPLLLSDAQQRLPTAFVEHDPPQEHPTNTRHPVQDRNVMLIHVTPFNALMWDSGDTPVRVIEHGVKLVEPVDWHGTLPKGITVVNHLARRGRRLGADVFEQLRREVPLDLVGMDAQALGGIGEITASELPRFMSAYRFFFNPIRYTSLGLAVIEAMMAGLPVVALATTEMAMLIRSGHNGVADTRPEVLVDAMRRLIRDPSLAGEWGQAARRDAEARFNIGRFAQDWDRALRDLSQ</sequence>
<keyword evidence="3" id="KW-1185">Reference proteome</keyword>
<dbReference type="RefSeq" id="WP_046291976.1">
    <property type="nucleotide sequence ID" value="NZ_CP011253.3"/>
</dbReference>
<dbReference type="KEGG" id="pox:MB84_16890"/>
<dbReference type="OrthoDB" id="9794513at2"/>
<proteinExistence type="predicted"/>
<keyword evidence="1" id="KW-0812">Transmembrane</keyword>
<name>A0A0E3YDQ9_9BURK</name>
<reference evidence="2" key="1">
    <citation type="submission" date="2016-06" db="EMBL/GenBank/DDBJ databases">
        <title>Pandoraea oxalativorans DSM 23570 Genome Sequencing.</title>
        <authorList>
            <person name="Ee R."/>
            <person name="Lim Y.-L."/>
            <person name="Yong D."/>
            <person name="Yin W.-F."/>
            <person name="Chan K.-G."/>
        </authorList>
    </citation>
    <scope>NUCLEOTIDE SEQUENCE</scope>
    <source>
        <strain evidence="2">DSM 23570</strain>
    </source>
</reference>